<name>A0A0A9HJW2_ARUDO</name>
<reference evidence="1" key="1">
    <citation type="submission" date="2014-09" db="EMBL/GenBank/DDBJ databases">
        <authorList>
            <person name="Magalhaes I.L.F."/>
            <person name="Oliveira U."/>
            <person name="Santos F.R."/>
            <person name="Vidigal T.H.D.A."/>
            <person name="Brescovit A.D."/>
            <person name="Santos A.J."/>
        </authorList>
    </citation>
    <scope>NUCLEOTIDE SEQUENCE</scope>
    <source>
        <tissue evidence="1">Shoot tissue taken approximately 20 cm above the soil surface</tissue>
    </source>
</reference>
<dbReference type="AlphaFoldDB" id="A0A0A9HJW2"/>
<dbReference type="EMBL" id="GBRH01161807">
    <property type="protein sequence ID" value="JAE36089.1"/>
    <property type="molecule type" value="Transcribed_RNA"/>
</dbReference>
<reference evidence="1" key="2">
    <citation type="journal article" date="2015" name="Data Brief">
        <title>Shoot transcriptome of the giant reed, Arundo donax.</title>
        <authorList>
            <person name="Barrero R.A."/>
            <person name="Guerrero F.D."/>
            <person name="Moolhuijzen P."/>
            <person name="Goolsby J.A."/>
            <person name="Tidwell J."/>
            <person name="Bellgard S.E."/>
            <person name="Bellgard M.I."/>
        </authorList>
    </citation>
    <scope>NUCLEOTIDE SEQUENCE</scope>
    <source>
        <tissue evidence="1">Shoot tissue taken approximately 20 cm above the soil surface</tissue>
    </source>
</reference>
<proteinExistence type="predicted"/>
<evidence type="ECO:0000313" key="1">
    <source>
        <dbReference type="EMBL" id="JAE36089.1"/>
    </source>
</evidence>
<sequence>MAHQLNFPVISTTLNIPFILEDRY</sequence>
<accession>A0A0A9HJW2</accession>
<organism evidence="1">
    <name type="scientific">Arundo donax</name>
    <name type="common">Giant reed</name>
    <name type="synonym">Donax arundinaceus</name>
    <dbReference type="NCBI Taxonomy" id="35708"/>
    <lineage>
        <taxon>Eukaryota</taxon>
        <taxon>Viridiplantae</taxon>
        <taxon>Streptophyta</taxon>
        <taxon>Embryophyta</taxon>
        <taxon>Tracheophyta</taxon>
        <taxon>Spermatophyta</taxon>
        <taxon>Magnoliopsida</taxon>
        <taxon>Liliopsida</taxon>
        <taxon>Poales</taxon>
        <taxon>Poaceae</taxon>
        <taxon>PACMAD clade</taxon>
        <taxon>Arundinoideae</taxon>
        <taxon>Arundineae</taxon>
        <taxon>Arundo</taxon>
    </lineage>
</organism>
<protein>
    <submittedName>
        <fullName evidence="1">Uncharacterized protein</fullName>
    </submittedName>
</protein>